<feature type="chain" id="PRO_5020957357" evidence="8">
    <location>
        <begin position="29"/>
        <end position="683"/>
    </location>
</feature>
<feature type="region of interest" description="Disordered" evidence="6">
    <location>
        <begin position="598"/>
        <end position="645"/>
    </location>
</feature>
<dbReference type="InterPro" id="IPR036514">
    <property type="entry name" value="SGNH_hydro_sf"/>
</dbReference>
<accession>A0A4S3PM92</accession>
<evidence type="ECO:0000256" key="8">
    <source>
        <dbReference type="SAM" id="SignalP"/>
    </source>
</evidence>
<feature type="domain" description="SGNH hydrolase-type esterase" evidence="10">
    <location>
        <begin position="347"/>
        <end position="437"/>
    </location>
</feature>
<organism evidence="11 12">
    <name type="scientific">Bacillus timonensis</name>
    <dbReference type="NCBI Taxonomy" id="1033734"/>
    <lineage>
        <taxon>Bacteria</taxon>
        <taxon>Bacillati</taxon>
        <taxon>Bacillota</taxon>
        <taxon>Bacilli</taxon>
        <taxon>Bacillales</taxon>
        <taxon>Bacillaceae</taxon>
        <taxon>Bacillus</taxon>
    </lineage>
</organism>
<sequence length="683" mass="73401">MQKLMRRSRSLLIMLVVMLAFSPLSVQAEGKNTNTINYVALGDSLAAGVLSDGTLGYGYVEMIKSDLKNNGYEVNVHNKGVPGATSGDVLARLSGIDELADADIITISAGANDILAGLKPILDSGVNLSDLTLEKLAELQQEAGVAAGVAASAKNGASKEISELLIEETKTAVEKVEEAVTSADLEIFVLRDLLVSDPEKGALLDATLNLIPVAKDSVGKAEADVNAARAAFDTNTQEVVVKLESSVRHLEEVAEKLNIVVTNITMIEPINAIVPIPNILSVKTKANEASVAANSAKTKVESTKLAVITYNEAKAKSEAAQLKVKTTAAALAKLAEIPGIIENIGVNTGKTLGAIRAVNPTAKIYVMGYYNALPYLSSEVQESMTKQMLDNLNEAIEVPTTKLGATFVPVAKLFEGNHLKYLPNPTNIHPSEAGYRALANAFMAQINVAFPVVTEPTPNEQEIDLGEEILVKSDELIRIKGTNVHLLLPDNLPEGTKLTVTNTSEDTLLKAEESNLKSFGDALNFKFKYPEGSEDYEGGFTLLMGYDADSPDNIAIYHFNEVDGKWEIQQGEKNKELHAISLDVTHFSNYGVFAQVEKQTPPVTKDPVDNPEDDGGTPPPVAKDPSKGPKDDGKKDTKKNTSKGKLPKTATNYYNLLLIGASLFMSGVIVFIFTKRRHLVMEK</sequence>
<evidence type="ECO:0000256" key="4">
    <source>
        <dbReference type="ARBA" id="ARBA00022729"/>
    </source>
</evidence>
<keyword evidence="7" id="KW-0812">Transmembrane</keyword>
<name>A0A4S3PM92_9BACI</name>
<evidence type="ECO:0000259" key="10">
    <source>
        <dbReference type="Pfam" id="PF13472"/>
    </source>
</evidence>
<keyword evidence="4 8" id="KW-0732">Signal</keyword>
<evidence type="ECO:0000256" key="6">
    <source>
        <dbReference type="SAM" id="MobiDB-lite"/>
    </source>
</evidence>
<evidence type="ECO:0000313" key="11">
    <source>
        <dbReference type="EMBL" id="THE10630.1"/>
    </source>
</evidence>
<feature type="compositionally biased region" description="Basic and acidic residues" evidence="6">
    <location>
        <begin position="624"/>
        <end position="639"/>
    </location>
</feature>
<dbReference type="InterPro" id="IPR013830">
    <property type="entry name" value="SGNH_hydro"/>
</dbReference>
<comment type="caution">
    <text evidence="11">The sequence shown here is derived from an EMBL/GenBank/DDBJ whole genome shotgun (WGS) entry which is preliminary data.</text>
</comment>
<dbReference type="PANTHER" id="PTHR30383:SF5">
    <property type="entry name" value="SGNH HYDROLASE-TYPE ESTERASE DOMAIN-CONTAINING PROTEIN"/>
    <property type="match status" value="1"/>
</dbReference>
<evidence type="ECO:0000256" key="1">
    <source>
        <dbReference type="ARBA" id="ARBA00004168"/>
    </source>
</evidence>
<dbReference type="EMBL" id="SLUB01000042">
    <property type="protein sequence ID" value="THE10630.1"/>
    <property type="molecule type" value="Genomic_DNA"/>
</dbReference>
<evidence type="ECO:0000259" key="9">
    <source>
        <dbReference type="Pfam" id="PF00746"/>
    </source>
</evidence>
<protein>
    <submittedName>
        <fullName evidence="11">LPXTG cell wall anchor domain-containing protein</fullName>
    </submittedName>
</protein>
<evidence type="ECO:0000313" key="12">
    <source>
        <dbReference type="Proteomes" id="UP000306477"/>
    </source>
</evidence>
<feature type="transmembrane region" description="Helical" evidence="7">
    <location>
        <begin position="653"/>
        <end position="673"/>
    </location>
</feature>
<dbReference type="Pfam" id="PF13472">
    <property type="entry name" value="Lipase_GDSL_2"/>
    <property type="match status" value="2"/>
</dbReference>
<dbReference type="AlphaFoldDB" id="A0A4S3PM92"/>
<feature type="domain" description="Gram-positive cocci surface proteins LPxTG" evidence="9">
    <location>
        <begin position="638"/>
        <end position="677"/>
    </location>
</feature>
<evidence type="ECO:0000256" key="7">
    <source>
        <dbReference type="SAM" id="Phobius"/>
    </source>
</evidence>
<comment type="subcellular location">
    <subcellularLocation>
        <location evidence="1">Secreted</location>
        <location evidence="1">Cell wall</location>
        <topology evidence="1">Peptidoglycan-anchor</topology>
    </subcellularLocation>
</comment>
<dbReference type="Gene3D" id="3.40.50.1110">
    <property type="entry name" value="SGNH hydrolase"/>
    <property type="match status" value="2"/>
</dbReference>
<dbReference type="InterPro" id="IPR019931">
    <property type="entry name" value="LPXTG_anchor"/>
</dbReference>
<keyword evidence="7" id="KW-1133">Transmembrane helix</keyword>
<dbReference type="GO" id="GO:0004622">
    <property type="term" value="F:phosphatidylcholine lysophospholipase activity"/>
    <property type="evidence" value="ECO:0007669"/>
    <property type="project" value="TreeGrafter"/>
</dbReference>
<gene>
    <name evidence="11" type="ORF">E1I69_17935</name>
</gene>
<dbReference type="PANTHER" id="PTHR30383">
    <property type="entry name" value="THIOESTERASE 1/PROTEASE 1/LYSOPHOSPHOLIPASE L1"/>
    <property type="match status" value="1"/>
</dbReference>
<keyword evidence="3" id="KW-0964">Secreted</keyword>
<feature type="domain" description="SGNH hydrolase-type esterase" evidence="10">
    <location>
        <begin position="40"/>
        <end position="124"/>
    </location>
</feature>
<dbReference type="Proteomes" id="UP000306477">
    <property type="component" value="Unassembled WGS sequence"/>
</dbReference>
<dbReference type="NCBIfam" id="TIGR01167">
    <property type="entry name" value="LPXTG_anchor"/>
    <property type="match status" value="1"/>
</dbReference>
<dbReference type="Pfam" id="PF00746">
    <property type="entry name" value="Gram_pos_anchor"/>
    <property type="match status" value="1"/>
</dbReference>
<dbReference type="SUPFAM" id="SSF52266">
    <property type="entry name" value="SGNH hydrolase"/>
    <property type="match status" value="1"/>
</dbReference>
<evidence type="ECO:0000256" key="3">
    <source>
        <dbReference type="ARBA" id="ARBA00022525"/>
    </source>
</evidence>
<keyword evidence="2" id="KW-0134">Cell wall</keyword>
<dbReference type="InterPro" id="IPR051532">
    <property type="entry name" value="Ester_Hydrolysis_Enzymes"/>
</dbReference>
<keyword evidence="5" id="KW-0572">Peptidoglycan-anchor</keyword>
<reference evidence="11 12" key="1">
    <citation type="journal article" date="2019" name="Indoor Air">
        <title>Impacts of indoor surface finishes on bacterial viability.</title>
        <authorList>
            <person name="Hu J."/>
            <person name="Maamar S.B."/>
            <person name="Glawe A.J."/>
            <person name="Gottel N."/>
            <person name="Gilbert J.A."/>
            <person name="Hartmann E.M."/>
        </authorList>
    </citation>
    <scope>NUCLEOTIDE SEQUENCE [LARGE SCALE GENOMIC DNA]</scope>
    <source>
        <strain evidence="11 12">AF060A6</strain>
    </source>
</reference>
<keyword evidence="12" id="KW-1185">Reference proteome</keyword>
<evidence type="ECO:0000256" key="2">
    <source>
        <dbReference type="ARBA" id="ARBA00022512"/>
    </source>
</evidence>
<feature type="signal peptide" evidence="8">
    <location>
        <begin position="1"/>
        <end position="28"/>
    </location>
</feature>
<proteinExistence type="predicted"/>
<dbReference type="RefSeq" id="WP_161974931.1">
    <property type="nucleotide sequence ID" value="NZ_SLUB01000042.1"/>
</dbReference>
<keyword evidence="7" id="KW-0472">Membrane</keyword>
<evidence type="ECO:0000256" key="5">
    <source>
        <dbReference type="ARBA" id="ARBA00023088"/>
    </source>
</evidence>